<dbReference type="PANTHER" id="PTHR35807">
    <property type="entry name" value="TRANSCRIPTIONAL REGULATOR REDD-RELATED"/>
    <property type="match status" value="1"/>
</dbReference>
<sequence length="290" mass="31186">MVPSATAARLTLFGGVRLETASGAAVSFPTRRAQRLLAMLVLAPPQGLARDSLAEALWPEAAPCDSRHALATELWRLRRVLHHAGAADWVQECGGRLLVNQAARDGADVHAFESALLHLRSSASPAARRAAVAEVERLHAGDFMAGDSDEWSLSRRAFFTAQRIDALVVGLELARDAGDGPEVIRLGHVLMLSDPLLEIVSQEMMRAYLLTGNSAAALAVFHRLERVLQAELSVCPAAETRALRDLALAARQWPAALAPASRSAASTARPLPERLHRLAEELHALAGQLR</sequence>
<dbReference type="Pfam" id="PF03704">
    <property type="entry name" value="BTAD"/>
    <property type="match status" value="1"/>
</dbReference>
<dbReference type="InterPro" id="IPR016032">
    <property type="entry name" value="Sig_transdc_resp-reg_C-effctor"/>
</dbReference>
<protein>
    <submittedName>
        <fullName evidence="5">BTAD domain-containing putative transcriptional regulator</fullName>
    </submittedName>
</protein>
<organism evidence="5 6">
    <name type="scientific">Teichococcus globiformis</name>
    <dbReference type="NCBI Taxonomy" id="2307229"/>
    <lineage>
        <taxon>Bacteria</taxon>
        <taxon>Pseudomonadati</taxon>
        <taxon>Pseudomonadota</taxon>
        <taxon>Alphaproteobacteria</taxon>
        <taxon>Acetobacterales</taxon>
        <taxon>Roseomonadaceae</taxon>
        <taxon>Roseomonas</taxon>
    </lineage>
</organism>
<evidence type="ECO:0000259" key="3">
    <source>
        <dbReference type="SMART" id="SM00862"/>
    </source>
</evidence>
<evidence type="ECO:0000313" key="5">
    <source>
        <dbReference type="EMBL" id="MFC3127451.1"/>
    </source>
</evidence>
<dbReference type="InterPro" id="IPR011990">
    <property type="entry name" value="TPR-like_helical_dom_sf"/>
</dbReference>
<accession>A0ABV7G9Z8</accession>
<dbReference type="SUPFAM" id="SSF46894">
    <property type="entry name" value="C-terminal effector domain of the bipartite response regulators"/>
    <property type="match status" value="1"/>
</dbReference>
<gene>
    <name evidence="5" type="ORF">ACFOD4_20495</name>
</gene>
<comment type="similarity">
    <text evidence="1">Belongs to the AfsR/DnrI/RedD regulatory family.</text>
</comment>
<evidence type="ECO:0000259" key="4">
    <source>
        <dbReference type="SMART" id="SM01043"/>
    </source>
</evidence>
<dbReference type="SMART" id="SM00862">
    <property type="entry name" value="Trans_reg_C"/>
    <property type="match status" value="1"/>
</dbReference>
<dbReference type="SUPFAM" id="SSF48452">
    <property type="entry name" value="TPR-like"/>
    <property type="match status" value="1"/>
</dbReference>
<dbReference type="SMART" id="SM01043">
    <property type="entry name" value="BTAD"/>
    <property type="match status" value="1"/>
</dbReference>
<feature type="domain" description="Bacterial transcriptional activator" evidence="4">
    <location>
        <begin position="107"/>
        <end position="248"/>
    </location>
</feature>
<dbReference type="InterPro" id="IPR001867">
    <property type="entry name" value="OmpR/PhoB-type_DNA-bd"/>
</dbReference>
<reference evidence="6" key="1">
    <citation type="journal article" date="2019" name="Int. J. Syst. Evol. Microbiol.">
        <title>The Global Catalogue of Microorganisms (GCM) 10K type strain sequencing project: providing services to taxonomists for standard genome sequencing and annotation.</title>
        <authorList>
            <consortium name="The Broad Institute Genomics Platform"/>
            <consortium name="The Broad Institute Genome Sequencing Center for Infectious Disease"/>
            <person name="Wu L."/>
            <person name="Ma J."/>
        </authorList>
    </citation>
    <scope>NUCLEOTIDE SEQUENCE [LARGE SCALE GENOMIC DNA]</scope>
    <source>
        <strain evidence="6">KCTC 52094</strain>
    </source>
</reference>
<dbReference type="Gene3D" id="1.10.10.10">
    <property type="entry name" value="Winged helix-like DNA-binding domain superfamily/Winged helix DNA-binding domain"/>
    <property type="match status" value="1"/>
</dbReference>
<dbReference type="Gene3D" id="1.25.40.10">
    <property type="entry name" value="Tetratricopeptide repeat domain"/>
    <property type="match status" value="1"/>
</dbReference>
<dbReference type="EMBL" id="JBHRTN010000026">
    <property type="protein sequence ID" value="MFC3127451.1"/>
    <property type="molecule type" value="Genomic_DNA"/>
</dbReference>
<comment type="caution">
    <text evidence="5">The sequence shown here is derived from an EMBL/GenBank/DDBJ whole genome shotgun (WGS) entry which is preliminary data.</text>
</comment>
<name>A0ABV7G9Z8_9PROT</name>
<keyword evidence="6" id="KW-1185">Reference proteome</keyword>
<dbReference type="InterPro" id="IPR051677">
    <property type="entry name" value="AfsR-DnrI-RedD_regulator"/>
</dbReference>
<dbReference type="RefSeq" id="WP_379599481.1">
    <property type="nucleotide sequence ID" value="NZ_JBHRTN010000026.1"/>
</dbReference>
<dbReference type="InterPro" id="IPR036388">
    <property type="entry name" value="WH-like_DNA-bd_sf"/>
</dbReference>
<evidence type="ECO:0000256" key="2">
    <source>
        <dbReference type="ARBA" id="ARBA00023125"/>
    </source>
</evidence>
<dbReference type="InterPro" id="IPR005158">
    <property type="entry name" value="BTAD"/>
</dbReference>
<dbReference type="Proteomes" id="UP001595593">
    <property type="component" value="Unassembled WGS sequence"/>
</dbReference>
<evidence type="ECO:0000256" key="1">
    <source>
        <dbReference type="ARBA" id="ARBA00005820"/>
    </source>
</evidence>
<proteinExistence type="inferred from homology"/>
<feature type="domain" description="OmpR/PhoB-type" evidence="3">
    <location>
        <begin position="23"/>
        <end position="98"/>
    </location>
</feature>
<keyword evidence="2" id="KW-0238">DNA-binding</keyword>
<evidence type="ECO:0000313" key="6">
    <source>
        <dbReference type="Proteomes" id="UP001595593"/>
    </source>
</evidence>